<dbReference type="PANTHER" id="PTHR30466:SF1">
    <property type="entry name" value="FMN REDUCTASE (NADH) RUTF"/>
    <property type="match status" value="1"/>
</dbReference>
<organism evidence="5 6">
    <name type="scientific">Slackia heliotrinireducens (strain ATCC 29202 / DSM 20476 / NCTC 11029 / RHS 1)</name>
    <name type="common">Peptococcus heliotrinreducens</name>
    <dbReference type="NCBI Taxonomy" id="471855"/>
    <lineage>
        <taxon>Bacteria</taxon>
        <taxon>Bacillati</taxon>
        <taxon>Actinomycetota</taxon>
        <taxon>Coriobacteriia</taxon>
        <taxon>Eggerthellales</taxon>
        <taxon>Eggerthellaceae</taxon>
        <taxon>Slackia</taxon>
    </lineage>
</organism>
<dbReference type="Proteomes" id="UP000002026">
    <property type="component" value="Chromosome"/>
</dbReference>
<evidence type="ECO:0000259" key="4">
    <source>
        <dbReference type="PROSITE" id="PS50903"/>
    </source>
</evidence>
<dbReference type="Gene3D" id="2.30.110.10">
    <property type="entry name" value="Electron Transport, Fmn-binding Protein, Chain A"/>
    <property type="match status" value="1"/>
</dbReference>
<dbReference type="GO" id="GO:0005506">
    <property type="term" value="F:iron ion binding"/>
    <property type="evidence" value="ECO:0007669"/>
    <property type="project" value="InterPro"/>
</dbReference>
<evidence type="ECO:0000313" key="6">
    <source>
        <dbReference type="Proteomes" id="UP000002026"/>
    </source>
</evidence>
<evidence type="ECO:0000313" key="5">
    <source>
        <dbReference type="EMBL" id="ACV23484.1"/>
    </source>
</evidence>
<dbReference type="GO" id="GO:0042602">
    <property type="term" value="F:riboflavin reductase (NADPH) activity"/>
    <property type="evidence" value="ECO:0007669"/>
    <property type="project" value="TreeGrafter"/>
</dbReference>
<accession>C7N2H6</accession>
<dbReference type="InterPro" id="IPR002563">
    <property type="entry name" value="Flavin_Rdtase-like_dom"/>
</dbReference>
<dbReference type="RefSeq" id="WP_012799582.1">
    <property type="nucleotide sequence ID" value="NC_013165.1"/>
</dbReference>
<keyword evidence="2" id="KW-0560">Oxidoreductase</keyword>
<dbReference type="PROSITE" id="PS50903">
    <property type="entry name" value="RUBREDOXIN_LIKE"/>
    <property type="match status" value="1"/>
</dbReference>
<dbReference type="GO" id="GO:0010181">
    <property type="term" value="F:FMN binding"/>
    <property type="evidence" value="ECO:0007669"/>
    <property type="project" value="InterPro"/>
</dbReference>
<dbReference type="AlphaFoldDB" id="C7N2H6"/>
<dbReference type="eggNOG" id="COG1853">
    <property type="taxonomic scope" value="Bacteria"/>
</dbReference>
<feature type="domain" description="Rubredoxin-like" evidence="4">
    <location>
        <begin position="191"/>
        <end position="227"/>
    </location>
</feature>
<dbReference type="SMART" id="SM00903">
    <property type="entry name" value="Flavin_Reduct"/>
    <property type="match status" value="1"/>
</dbReference>
<dbReference type="InterPro" id="IPR012349">
    <property type="entry name" value="Split_barrel_FMN-bd"/>
</dbReference>
<dbReference type="Gene3D" id="2.20.28.10">
    <property type="match status" value="1"/>
</dbReference>
<evidence type="ECO:0000256" key="3">
    <source>
        <dbReference type="SAM" id="MobiDB-lite"/>
    </source>
</evidence>
<protein>
    <submittedName>
        <fullName evidence="5">Conserved protein of DIM6/NTAB family</fullName>
    </submittedName>
</protein>
<dbReference type="KEGG" id="shi:Shel_24760"/>
<dbReference type="Pfam" id="PF01613">
    <property type="entry name" value="Flavin_Reduct"/>
    <property type="match status" value="1"/>
</dbReference>
<dbReference type="SUPFAM" id="SSF57802">
    <property type="entry name" value="Rubredoxin-like"/>
    <property type="match status" value="1"/>
</dbReference>
<dbReference type="Pfam" id="PF21349">
    <property type="entry name" value="RUBY_RBDX"/>
    <property type="match status" value="1"/>
</dbReference>
<dbReference type="eggNOG" id="COG1773">
    <property type="taxonomic scope" value="Bacteria"/>
</dbReference>
<comment type="cofactor">
    <cofactor evidence="1">
        <name>Fe(3+)</name>
        <dbReference type="ChEBI" id="CHEBI:29034"/>
    </cofactor>
</comment>
<gene>
    <name evidence="5" type="ordered locus">Shel_24760</name>
</gene>
<name>C7N2H6_SLAHD</name>
<proteinExistence type="predicted"/>
<dbReference type="SUPFAM" id="SSF50475">
    <property type="entry name" value="FMN-binding split barrel"/>
    <property type="match status" value="1"/>
</dbReference>
<keyword evidence="6" id="KW-1185">Reference proteome</keyword>
<dbReference type="PANTHER" id="PTHR30466">
    <property type="entry name" value="FLAVIN REDUCTASE"/>
    <property type="match status" value="1"/>
</dbReference>
<feature type="region of interest" description="Disordered" evidence="3">
    <location>
        <begin position="155"/>
        <end position="180"/>
    </location>
</feature>
<dbReference type="STRING" id="471855.Shel_24760"/>
<reference evidence="5 6" key="1">
    <citation type="journal article" date="2009" name="Stand. Genomic Sci.">
        <title>Complete genome sequence of Slackia heliotrinireducens type strain (RHS 1).</title>
        <authorList>
            <person name="Pukall R."/>
            <person name="Lapidus A."/>
            <person name="Nolan M."/>
            <person name="Copeland A."/>
            <person name="Glavina Del Rio T."/>
            <person name="Lucas S."/>
            <person name="Chen F."/>
            <person name="Tice H."/>
            <person name="Cheng J.F."/>
            <person name="Chertkov O."/>
            <person name="Bruce D."/>
            <person name="Goodwin L."/>
            <person name="Kuske C."/>
            <person name="Brettin T."/>
            <person name="Detter J.C."/>
            <person name="Han C."/>
            <person name="Pitluck S."/>
            <person name="Pati A."/>
            <person name="Mavrommatis K."/>
            <person name="Ivanova N."/>
            <person name="Ovchinnikova G."/>
            <person name="Chen A."/>
            <person name="Palaniappan K."/>
            <person name="Schneider S."/>
            <person name="Rohde M."/>
            <person name="Chain P."/>
            <person name="D'haeseleer P."/>
            <person name="Goker M."/>
            <person name="Bristow J."/>
            <person name="Eisen J.A."/>
            <person name="Markowitz V."/>
            <person name="Kyrpides N.C."/>
            <person name="Klenk H.P."/>
            <person name="Hugenholtz P."/>
        </authorList>
    </citation>
    <scope>NUCLEOTIDE SEQUENCE [LARGE SCALE GENOMIC DNA]</scope>
    <source>
        <strain evidence="6">ATCC 29202 / DSM 20476 / NCTC 11029 / RHS 1</strain>
    </source>
</reference>
<dbReference type="InterPro" id="IPR048574">
    <property type="entry name" value="RUBY_RBDX"/>
</dbReference>
<sequence length="229" mass="24839">MDTKAFRTLNYGLYIITAKNDELRAGCVVNTFAQVTSKPAQVSVAINKENVTCGVVQDSGAFEASVLTESATMELIGRFGFRTSTELDKFADTQYAVDELGIPYVTEHAAAHFCAKVVNRIDLGSHILFIGEVVDAEVLSGDAAMTYAYYHKVKGGKTPPKASSYEQPEEATESAEAAAPAAEPAATEGVRYGWKCLACGYVVEMDELPDDYTCPICMVGKEMFKRIEL</sequence>
<dbReference type="HOGENOM" id="CLU_059021_4_1_11"/>
<dbReference type="EMBL" id="CP001684">
    <property type="protein sequence ID" value="ACV23484.1"/>
    <property type="molecule type" value="Genomic_DNA"/>
</dbReference>
<dbReference type="InterPro" id="IPR024934">
    <property type="entry name" value="Rubredoxin-like_dom"/>
</dbReference>
<evidence type="ECO:0000256" key="2">
    <source>
        <dbReference type="ARBA" id="ARBA00023002"/>
    </source>
</evidence>
<evidence type="ECO:0000256" key="1">
    <source>
        <dbReference type="ARBA" id="ARBA00001965"/>
    </source>
</evidence>
<dbReference type="InterPro" id="IPR050268">
    <property type="entry name" value="NADH-dep_flavin_reductase"/>
</dbReference>